<dbReference type="GO" id="GO:0005524">
    <property type="term" value="F:ATP binding"/>
    <property type="evidence" value="ECO:0007669"/>
    <property type="project" value="UniProtKB-KW"/>
</dbReference>
<dbReference type="InParanoid" id="A0A0D2A6V8"/>
<feature type="domain" description="BCS1 N-terminal" evidence="14">
    <location>
        <begin position="56"/>
        <end position="261"/>
    </location>
</feature>
<evidence type="ECO:0000259" key="13">
    <source>
        <dbReference type="SMART" id="SM00382"/>
    </source>
</evidence>
<evidence type="ECO:0000256" key="8">
    <source>
        <dbReference type="ARBA" id="ARBA00022989"/>
    </source>
</evidence>
<reference evidence="15 16" key="1">
    <citation type="submission" date="2015-01" db="EMBL/GenBank/DDBJ databases">
        <title>The Genome Sequence of Ochroconis gallopava CBS43764.</title>
        <authorList>
            <consortium name="The Broad Institute Genomics Platform"/>
            <person name="Cuomo C."/>
            <person name="de Hoog S."/>
            <person name="Gorbushina A."/>
            <person name="Stielow B."/>
            <person name="Teixiera M."/>
            <person name="Abouelleil A."/>
            <person name="Chapman S.B."/>
            <person name="Priest M."/>
            <person name="Young S.K."/>
            <person name="Wortman J."/>
            <person name="Nusbaum C."/>
            <person name="Birren B."/>
        </authorList>
    </citation>
    <scope>NUCLEOTIDE SEQUENCE [LARGE SCALE GENOMIC DNA]</scope>
    <source>
        <strain evidence="15 16">CBS 43764</strain>
    </source>
</reference>
<dbReference type="GO" id="GO:0016887">
    <property type="term" value="F:ATP hydrolysis activity"/>
    <property type="evidence" value="ECO:0007669"/>
    <property type="project" value="InterPro"/>
</dbReference>
<dbReference type="InterPro" id="IPR014851">
    <property type="entry name" value="BCS1_N"/>
</dbReference>
<evidence type="ECO:0000259" key="14">
    <source>
        <dbReference type="SMART" id="SM01024"/>
    </source>
</evidence>
<comment type="similarity">
    <text evidence="2">Belongs to the AAA ATPase family. BCS1 subfamily.</text>
</comment>
<dbReference type="GO" id="GO:0005743">
    <property type="term" value="C:mitochondrial inner membrane"/>
    <property type="evidence" value="ECO:0007669"/>
    <property type="project" value="UniProtKB-SubCell"/>
</dbReference>
<keyword evidence="10" id="KW-0472">Membrane</keyword>
<dbReference type="InterPro" id="IPR003959">
    <property type="entry name" value="ATPase_AAA_core"/>
</dbReference>
<evidence type="ECO:0000256" key="5">
    <source>
        <dbReference type="ARBA" id="ARBA00022792"/>
    </source>
</evidence>
<dbReference type="InterPro" id="IPR003593">
    <property type="entry name" value="AAA+_ATPase"/>
</dbReference>
<dbReference type="Pfam" id="PF25426">
    <property type="entry name" value="AAA_lid_BCS1"/>
    <property type="match status" value="1"/>
</dbReference>
<dbReference type="VEuPathDB" id="FungiDB:PV09_06470"/>
<dbReference type="InterPro" id="IPR001270">
    <property type="entry name" value="ClpA/B"/>
</dbReference>
<dbReference type="SMART" id="SM01024">
    <property type="entry name" value="BCS1_N"/>
    <property type="match status" value="1"/>
</dbReference>
<dbReference type="GeneID" id="27314443"/>
<keyword evidence="8" id="KW-1133">Transmembrane helix</keyword>
<dbReference type="HOGENOM" id="CLU_010189_4_2_1"/>
<sequence length="560" mass="62862">MASNAVDAARNAVNRPRNADLSRNPFQSLQSGYNVAIYIVKEVLGLDPIIVVNLSIFLAAASTVGRYFTGYLYSYLKSTYISSVRIHEDDSLYTYVMKWMTDHHLHTKRFRSVKAKLVQKTTIEDEEEAFKLISKGQHSVRLAGEAGQEGNHLISYRTMMGRNPIQFQPYQMSHIFLHKRNVFLFKHALRSTPQPRGLSMRLTGELTIECLGRSLDPVKSLLEEAQTYFLEKSMSSTAIFRANGPGWARITSRPSRDIDTVILEKTKKQMLLQDVNEYLHPQTRRWYANHGIPYRRGYLFSGPPGTGKTSLTAALAGVFGLDIYVLTLVDPYLTEEILVRLFSSVPSRCIVLLEDIDAAGLKRADELKLKKVIGDESAEDKVQSGLRKKPTASVSLSGLLNAIDGVASSEGRILIMTTNKPKELDQALIRPGRVDLHIQFTLPQRPEIVEMFESMYRGAEMSDTLPVGHGLRALVGQQPGSDDGNPVEKDKFEVINSHPITKEELVRLAGEFADQLPENKLSLSAIQGFLLRFKHDPRAAIANAKQWSDESLKTMEELDR</sequence>
<evidence type="ECO:0000256" key="11">
    <source>
        <dbReference type="ARBA" id="ARBA00048778"/>
    </source>
</evidence>
<dbReference type="EMBL" id="KN847550">
    <property type="protein sequence ID" value="KIW02325.1"/>
    <property type="molecule type" value="Genomic_DNA"/>
</dbReference>
<dbReference type="Proteomes" id="UP000053259">
    <property type="component" value="Unassembled WGS sequence"/>
</dbReference>
<keyword evidence="4 12" id="KW-0547">Nucleotide-binding</keyword>
<keyword evidence="9" id="KW-0496">Mitochondrion</keyword>
<keyword evidence="3" id="KW-0812">Transmembrane</keyword>
<evidence type="ECO:0000256" key="9">
    <source>
        <dbReference type="ARBA" id="ARBA00023128"/>
    </source>
</evidence>
<proteinExistence type="inferred from homology"/>
<comment type="subcellular location">
    <subcellularLocation>
        <location evidence="1">Mitochondrion inner membrane</location>
        <topology evidence="1">Single-pass membrane protein</topology>
    </subcellularLocation>
</comment>
<accession>A0A0D2A6V8</accession>
<evidence type="ECO:0000313" key="15">
    <source>
        <dbReference type="EMBL" id="KIW02325.1"/>
    </source>
</evidence>
<protein>
    <recommendedName>
        <fullName evidence="17">AAA+ ATPase domain-containing protein</fullName>
    </recommendedName>
</protein>
<dbReference type="RefSeq" id="XP_016212194.1">
    <property type="nucleotide sequence ID" value="XM_016360112.1"/>
</dbReference>
<dbReference type="PRINTS" id="PR00300">
    <property type="entry name" value="CLPPROTEASEA"/>
</dbReference>
<keyword evidence="6" id="KW-0378">Hydrolase</keyword>
<keyword evidence="7 12" id="KW-0067">ATP-binding</keyword>
<evidence type="ECO:0000256" key="12">
    <source>
        <dbReference type="RuleBase" id="RU003651"/>
    </source>
</evidence>
<gene>
    <name evidence="15" type="ORF">PV09_06470</name>
</gene>
<dbReference type="InterPro" id="IPR050747">
    <property type="entry name" value="Mitochondrial_chaperone_BCS1"/>
</dbReference>
<evidence type="ECO:0000256" key="6">
    <source>
        <dbReference type="ARBA" id="ARBA00022801"/>
    </source>
</evidence>
<dbReference type="STRING" id="253628.A0A0D2A6V8"/>
<dbReference type="Gene3D" id="3.40.50.300">
    <property type="entry name" value="P-loop containing nucleotide triphosphate hydrolases"/>
    <property type="match status" value="1"/>
</dbReference>
<name>A0A0D2A6V8_9PEZI</name>
<dbReference type="Pfam" id="PF00004">
    <property type="entry name" value="AAA"/>
    <property type="match status" value="1"/>
</dbReference>
<dbReference type="InterPro" id="IPR003960">
    <property type="entry name" value="ATPase_AAA_CS"/>
</dbReference>
<evidence type="ECO:0000256" key="1">
    <source>
        <dbReference type="ARBA" id="ARBA00004434"/>
    </source>
</evidence>
<organism evidence="15 16">
    <name type="scientific">Verruconis gallopava</name>
    <dbReference type="NCBI Taxonomy" id="253628"/>
    <lineage>
        <taxon>Eukaryota</taxon>
        <taxon>Fungi</taxon>
        <taxon>Dikarya</taxon>
        <taxon>Ascomycota</taxon>
        <taxon>Pezizomycotina</taxon>
        <taxon>Dothideomycetes</taxon>
        <taxon>Pleosporomycetidae</taxon>
        <taxon>Venturiales</taxon>
        <taxon>Sympoventuriaceae</taxon>
        <taxon>Verruconis</taxon>
    </lineage>
</organism>
<dbReference type="Pfam" id="PF08740">
    <property type="entry name" value="BCS1_N"/>
    <property type="match status" value="1"/>
</dbReference>
<keyword evidence="16" id="KW-1185">Reference proteome</keyword>
<evidence type="ECO:0000256" key="2">
    <source>
        <dbReference type="ARBA" id="ARBA00007448"/>
    </source>
</evidence>
<evidence type="ECO:0000313" key="16">
    <source>
        <dbReference type="Proteomes" id="UP000053259"/>
    </source>
</evidence>
<dbReference type="SMART" id="SM00382">
    <property type="entry name" value="AAA"/>
    <property type="match status" value="1"/>
</dbReference>
<dbReference type="SUPFAM" id="SSF52540">
    <property type="entry name" value="P-loop containing nucleoside triphosphate hydrolases"/>
    <property type="match status" value="1"/>
</dbReference>
<keyword evidence="5" id="KW-0999">Mitochondrion inner membrane</keyword>
<evidence type="ECO:0000256" key="4">
    <source>
        <dbReference type="ARBA" id="ARBA00022741"/>
    </source>
</evidence>
<dbReference type="InterPro" id="IPR027417">
    <property type="entry name" value="P-loop_NTPase"/>
</dbReference>
<comment type="catalytic activity">
    <reaction evidence="11">
        <text>ATP + H2O = ADP + phosphate + H(+)</text>
        <dbReference type="Rhea" id="RHEA:13065"/>
        <dbReference type="ChEBI" id="CHEBI:15377"/>
        <dbReference type="ChEBI" id="CHEBI:15378"/>
        <dbReference type="ChEBI" id="CHEBI:30616"/>
        <dbReference type="ChEBI" id="CHEBI:43474"/>
        <dbReference type="ChEBI" id="CHEBI:456216"/>
    </reaction>
    <physiologicalReaction direction="left-to-right" evidence="11">
        <dbReference type="Rhea" id="RHEA:13066"/>
    </physiologicalReaction>
</comment>
<evidence type="ECO:0008006" key="17">
    <source>
        <dbReference type="Google" id="ProtNLM"/>
    </source>
</evidence>
<dbReference type="OrthoDB" id="10251412at2759"/>
<evidence type="ECO:0000256" key="3">
    <source>
        <dbReference type="ARBA" id="ARBA00022692"/>
    </source>
</evidence>
<dbReference type="PANTHER" id="PTHR23070">
    <property type="entry name" value="BCS1 AAA-TYPE ATPASE"/>
    <property type="match status" value="1"/>
</dbReference>
<evidence type="ECO:0000256" key="7">
    <source>
        <dbReference type="ARBA" id="ARBA00022840"/>
    </source>
</evidence>
<dbReference type="InterPro" id="IPR057495">
    <property type="entry name" value="AAA_lid_BCS1"/>
</dbReference>
<dbReference type="AlphaFoldDB" id="A0A0D2A6V8"/>
<evidence type="ECO:0000256" key="10">
    <source>
        <dbReference type="ARBA" id="ARBA00023136"/>
    </source>
</evidence>
<dbReference type="PROSITE" id="PS00674">
    <property type="entry name" value="AAA"/>
    <property type="match status" value="1"/>
</dbReference>
<feature type="domain" description="AAA+ ATPase" evidence="13">
    <location>
        <begin position="294"/>
        <end position="444"/>
    </location>
</feature>